<dbReference type="InterPro" id="IPR050177">
    <property type="entry name" value="Lipid_A_modif_metabolic_enz"/>
</dbReference>
<dbReference type="EMBL" id="UINC01004036">
    <property type="protein sequence ID" value="SVA11272.1"/>
    <property type="molecule type" value="Genomic_DNA"/>
</dbReference>
<dbReference type="InterPro" id="IPR001509">
    <property type="entry name" value="Epimerase_deHydtase"/>
</dbReference>
<dbReference type="PANTHER" id="PTHR43245">
    <property type="entry name" value="BIFUNCTIONAL POLYMYXIN RESISTANCE PROTEIN ARNA"/>
    <property type="match status" value="1"/>
</dbReference>
<feature type="domain" description="NAD-dependent epimerase/dehydratase" evidence="1">
    <location>
        <begin position="6"/>
        <end position="145"/>
    </location>
</feature>
<protein>
    <recommendedName>
        <fullName evidence="1">NAD-dependent epimerase/dehydratase domain-containing protein</fullName>
    </recommendedName>
</protein>
<dbReference type="AlphaFoldDB" id="A0A381T4Z9"/>
<gene>
    <name evidence="2" type="ORF">METZ01_LOCUS64126</name>
</gene>
<evidence type="ECO:0000313" key="2">
    <source>
        <dbReference type="EMBL" id="SVA11272.1"/>
    </source>
</evidence>
<name>A0A381T4Z9_9ZZZZ</name>
<dbReference type="Pfam" id="PF01370">
    <property type="entry name" value="Epimerase"/>
    <property type="match status" value="1"/>
</dbReference>
<accession>A0A381T4Z9</accession>
<dbReference type="PANTHER" id="PTHR43245:SF13">
    <property type="entry name" value="UDP-D-APIOSE_UDP-D-XYLOSE SYNTHASE 2"/>
    <property type="match status" value="1"/>
</dbReference>
<dbReference type="InterPro" id="IPR036291">
    <property type="entry name" value="NAD(P)-bd_dom_sf"/>
</dbReference>
<reference evidence="2" key="1">
    <citation type="submission" date="2018-05" db="EMBL/GenBank/DDBJ databases">
        <authorList>
            <person name="Lanie J.A."/>
            <person name="Ng W.-L."/>
            <person name="Kazmierczak K.M."/>
            <person name="Andrzejewski T.M."/>
            <person name="Davidsen T.M."/>
            <person name="Wayne K.J."/>
            <person name="Tettelin H."/>
            <person name="Glass J.I."/>
            <person name="Rusch D."/>
            <person name="Podicherti R."/>
            <person name="Tsui H.-C.T."/>
            <person name="Winkler M.E."/>
        </authorList>
    </citation>
    <scope>NUCLEOTIDE SEQUENCE</scope>
</reference>
<dbReference type="SUPFAM" id="SSF51735">
    <property type="entry name" value="NAD(P)-binding Rossmann-fold domains"/>
    <property type="match status" value="1"/>
</dbReference>
<sequence>VDERSDVGETEAILEYCRMHNAKCILASTAGVYSSGAEEYQDEEAPTGPVSAYATSKLRAEQSCRVAYTQHGVPCTVLRLFNVYGPGQRPPFLIPHVVDSIAADKPFKLKMPKAIRDFVFVQDVASAFAAAVVSQDRNFRVINIGSGRGTCISDLVTMVARLLGKSPVWSISGKRSSEVHSSVADIRRARSELKWEPAVALEEGLKVTCESR</sequence>
<proteinExistence type="predicted"/>
<feature type="non-terminal residue" evidence="2">
    <location>
        <position position="1"/>
    </location>
</feature>
<evidence type="ECO:0000259" key="1">
    <source>
        <dbReference type="Pfam" id="PF01370"/>
    </source>
</evidence>
<organism evidence="2">
    <name type="scientific">marine metagenome</name>
    <dbReference type="NCBI Taxonomy" id="408172"/>
    <lineage>
        <taxon>unclassified sequences</taxon>
        <taxon>metagenomes</taxon>
        <taxon>ecological metagenomes</taxon>
    </lineage>
</organism>
<dbReference type="Gene3D" id="3.40.50.720">
    <property type="entry name" value="NAD(P)-binding Rossmann-like Domain"/>
    <property type="match status" value="1"/>
</dbReference>